<feature type="domain" description="VWFA" evidence="2">
    <location>
        <begin position="260"/>
        <end position="435"/>
    </location>
</feature>
<evidence type="ECO:0000313" key="4">
    <source>
        <dbReference type="Proteomes" id="UP000199155"/>
    </source>
</evidence>
<dbReference type="InterPro" id="IPR002035">
    <property type="entry name" value="VWF_A"/>
</dbReference>
<protein>
    <submittedName>
        <fullName evidence="3">TerF vWA domain-containing protein</fullName>
    </submittedName>
</protein>
<reference evidence="3 4" key="1">
    <citation type="submission" date="2016-10" db="EMBL/GenBank/DDBJ databases">
        <authorList>
            <person name="de Groot N.N."/>
        </authorList>
    </citation>
    <scope>NUCLEOTIDE SEQUENCE [LARGE SCALE GENOMIC DNA]</scope>
    <source>
        <strain evidence="3 4">CGMCC 4.5727</strain>
    </source>
</reference>
<organism evidence="3 4">
    <name type="scientific">Streptomyces indicus</name>
    <dbReference type="NCBI Taxonomy" id="417292"/>
    <lineage>
        <taxon>Bacteria</taxon>
        <taxon>Bacillati</taxon>
        <taxon>Actinomycetota</taxon>
        <taxon>Actinomycetes</taxon>
        <taxon>Kitasatosporales</taxon>
        <taxon>Streptomycetaceae</taxon>
        <taxon>Streptomyces</taxon>
    </lineage>
</organism>
<dbReference type="AlphaFoldDB" id="A0A1G9CM29"/>
<dbReference type="OrthoDB" id="5756874at2"/>
<name>A0A1G9CM29_9ACTN</name>
<feature type="compositionally biased region" description="Low complexity" evidence="1">
    <location>
        <begin position="185"/>
        <end position="210"/>
    </location>
</feature>
<dbReference type="InterPro" id="IPR019303">
    <property type="entry name" value="vWA_TerF_C"/>
</dbReference>
<dbReference type="RefSeq" id="WP_093612585.1">
    <property type="nucleotide sequence ID" value="NZ_FNFF01000008.1"/>
</dbReference>
<feature type="region of interest" description="Disordered" evidence="1">
    <location>
        <begin position="1"/>
        <end position="210"/>
    </location>
</feature>
<dbReference type="STRING" id="417292.SAMN05421806_108203"/>
<dbReference type="Gene3D" id="3.40.50.410">
    <property type="entry name" value="von Willebrand factor, type A domain"/>
    <property type="match status" value="1"/>
</dbReference>
<dbReference type="EMBL" id="FNFF01000008">
    <property type="protein sequence ID" value="SDK52682.1"/>
    <property type="molecule type" value="Genomic_DNA"/>
</dbReference>
<feature type="compositionally biased region" description="Low complexity" evidence="1">
    <location>
        <begin position="108"/>
        <end position="128"/>
    </location>
</feature>
<feature type="compositionally biased region" description="Low complexity" evidence="1">
    <location>
        <begin position="34"/>
        <end position="58"/>
    </location>
</feature>
<feature type="compositionally biased region" description="Pro residues" evidence="1">
    <location>
        <begin position="59"/>
        <end position="75"/>
    </location>
</feature>
<keyword evidence="4" id="KW-1185">Reference proteome</keyword>
<evidence type="ECO:0000313" key="3">
    <source>
        <dbReference type="EMBL" id="SDK52682.1"/>
    </source>
</evidence>
<evidence type="ECO:0000259" key="2">
    <source>
        <dbReference type="PROSITE" id="PS50234"/>
    </source>
</evidence>
<gene>
    <name evidence="3" type="ORF">SAMN05421806_108203</name>
</gene>
<dbReference type="SUPFAM" id="SSF53300">
    <property type="entry name" value="vWA-like"/>
    <property type="match status" value="1"/>
</dbReference>
<sequence length="441" mass="46322">MGILDRLRNVFGRGRAVPAARAEEPAPAPRAEETPAAEPKVPAPAAEQPSVPATEQTPEPAPTAAPVPSPAPEPTPSVVDDLVAAAFDNPSLGTVPSPAPPTEPKPLAEPAAEVTPEPLAEAEPAAAPTPEPVAERAAEPVVEVTPETAAEADTDPSRCGQASRTAGRVGTAPESEHPAEPAQGEATDTAPTATEPSEATDTVPEPQAQPEPALELELTVKGKPALSLARLKAKAPELATAYRAAGAALKKRDLTGARATVYLVLDRSGSMRPYYKDGSAQNLADQVLALAAHTDENATVQVVFFSTELDGTGTLTLDEHEGRIDELHAGLGRMGRTNYDRAIAEIVALHEKADDPNRSALVIFQTDGAPESKTAATQALKDAAEHKIFWQFVAFGETDHKAFDYLRKLDLDNTGFFHAGPVPNELTDAELFKGLLATWRP</sequence>
<dbReference type="SMART" id="SM00327">
    <property type="entry name" value="VWA"/>
    <property type="match status" value="1"/>
</dbReference>
<dbReference type="PROSITE" id="PS50234">
    <property type="entry name" value="VWFA"/>
    <property type="match status" value="1"/>
</dbReference>
<accession>A0A1G9CM29</accession>
<feature type="compositionally biased region" description="Low complexity" evidence="1">
    <location>
        <begin position="139"/>
        <end position="151"/>
    </location>
</feature>
<dbReference type="Pfam" id="PF10138">
    <property type="entry name" value="vWA-TerF-like"/>
    <property type="match status" value="1"/>
</dbReference>
<evidence type="ECO:0000256" key="1">
    <source>
        <dbReference type="SAM" id="MobiDB-lite"/>
    </source>
</evidence>
<proteinExistence type="predicted"/>
<dbReference type="CDD" id="cd00198">
    <property type="entry name" value="vWFA"/>
    <property type="match status" value="1"/>
</dbReference>
<dbReference type="Proteomes" id="UP000199155">
    <property type="component" value="Unassembled WGS sequence"/>
</dbReference>
<dbReference type="InterPro" id="IPR036465">
    <property type="entry name" value="vWFA_dom_sf"/>
</dbReference>